<dbReference type="OrthoDB" id="2455700at2"/>
<dbReference type="PROSITE" id="PS50075">
    <property type="entry name" value="CARRIER"/>
    <property type="match status" value="1"/>
</dbReference>
<evidence type="ECO:0000259" key="1">
    <source>
        <dbReference type="PROSITE" id="PS50075"/>
    </source>
</evidence>
<accession>A0A7K1LJ51</accession>
<dbReference type="Proteomes" id="UP000462152">
    <property type="component" value="Unassembled WGS sequence"/>
</dbReference>
<keyword evidence="3" id="KW-1185">Reference proteome</keyword>
<dbReference type="RefSeq" id="WP_129315430.1">
    <property type="nucleotide sequence ID" value="NZ_CP197643.1"/>
</dbReference>
<protein>
    <submittedName>
        <fullName evidence="2">Acyl carrier protein</fullName>
    </submittedName>
</protein>
<organism evidence="2 3">
    <name type="scientific">Rothia koreensis</name>
    <dbReference type="NCBI Taxonomy" id="592378"/>
    <lineage>
        <taxon>Bacteria</taxon>
        <taxon>Bacillati</taxon>
        <taxon>Actinomycetota</taxon>
        <taxon>Actinomycetes</taxon>
        <taxon>Micrococcales</taxon>
        <taxon>Micrococcaceae</taxon>
        <taxon>Rothia</taxon>
    </lineage>
</organism>
<dbReference type="Pfam" id="PF00550">
    <property type="entry name" value="PP-binding"/>
    <property type="match status" value="1"/>
</dbReference>
<dbReference type="InterPro" id="IPR009081">
    <property type="entry name" value="PP-bd_ACP"/>
</dbReference>
<dbReference type="InterPro" id="IPR036736">
    <property type="entry name" value="ACP-like_sf"/>
</dbReference>
<gene>
    <name evidence="2" type="ORF">GMA10_07600</name>
</gene>
<proteinExistence type="predicted"/>
<dbReference type="SUPFAM" id="SSF47336">
    <property type="entry name" value="ACP-like"/>
    <property type="match status" value="1"/>
</dbReference>
<evidence type="ECO:0000313" key="2">
    <source>
        <dbReference type="EMBL" id="MUN55073.1"/>
    </source>
</evidence>
<comment type="caution">
    <text evidence="2">The sequence shown here is derived from an EMBL/GenBank/DDBJ whole genome shotgun (WGS) entry which is preliminary data.</text>
</comment>
<name>A0A7K1LJ51_9MICC</name>
<feature type="domain" description="Carrier" evidence="1">
    <location>
        <begin position="1"/>
        <end position="78"/>
    </location>
</feature>
<reference evidence="2 3" key="1">
    <citation type="submission" date="2019-12" db="EMBL/GenBank/DDBJ databases">
        <authorList>
            <person name="Li J."/>
            <person name="Shi Y."/>
            <person name="Xu G."/>
            <person name="Xiao D."/>
            <person name="Ran X."/>
        </authorList>
    </citation>
    <scope>NUCLEOTIDE SEQUENCE [LARGE SCALE GENOMIC DNA]</scope>
    <source>
        <strain evidence="2 3">JCM 15915</strain>
    </source>
</reference>
<dbReference type="Gene3D" id="1.10.1200.10">
    <property type="entry name" value="ACP-like"/>
    <property type="match status" value="1"/>
</dbReference>
<sequence>MIDDSTLKSVLAPHLREEGALDKAFHDPTANLFDLGMDSISAFALLDDLQDHGVGLEFTELIADPSVGFLREASERAQS</sequence>
<evidence type="ECO:0000313" key="3">
    <source>
        <dbReference type="Proteomes" id="UP000462152"/>
    </source>
</evidence>
<dbReference type="EMBL" id="WOGT01000003">
    <property type="protein sequence ID" value="MUN55073.1"/>
    <property type="molecule type" value="Genomic_DNA"/>
</dbReference>
<dbReference type="AlphaFoldDB" id="A0A7K1LJ51"/>